<feature type="chain" id="PRO_5003166874" evidence="1">
    <location>
        <begin position="23"/>
        <end position="316"/>
    </location>
</feature>
<feature type="signal peptide" evidence="1">
    <location>
        <begin position="1"/>
        <end position="22"/>
    </location>
</feature>
<dbReference type="STRING" id="796620.VIBC2010_16604"/>
<dbReference type="PIRSF" id="PIRSF020419">
    <property type="entry name" value="Fe_uptake_reg_CjrA_prd"/>
    <property type="match status" value="1"/>
</dbReference>
<dbReference type="Pfam" id="PF04187">
    <property type="entry name" value="Cofac_haem_bdg"/>
    <property type="match status" value="1"/>
</dbReference>
<name>E3BQJ9_9VIBR</name>
<reference evidence="3 4" key="1">
    <citation type="journal article" date="2012" name="Int. J. Syst. Evol. Microbiol.">
        <title>Vibrio caribbeanicus sp. nov., isolated from the marine sponge Scleritoderma cyanea.</title>
        <authorList>
            <person name="Hoffmann M."/>
            <person name="Monday S.R."/>
            <person name="Allard M.W."/>
            <person name="Strain E.A."/>
            <person name="Whittaker P."/>
            <person name="Naum M."/>
            <person name="McCarthy P.J."/>
            <person name="Lopez J.V."/>
            <person name="Fischer M."/>
            <person name="Brown E.W."/>
        </authorList>
    </citation>
    <scope>NUCLEOTIDE SEQUENCE [LARGE SCALE GENOMIC DNA]</scope>
    <source>
        <strain evidence="3 4">ATCC BAA-2122</strain>
    </source>
</reference>
<dbReference type="eggNOG" id="COG3016">
    <property type="taxonomic scope" value="Bacteria"/>
</dbReference>
<keyword evidence="1" id="KW-0732">Signal</keyword>
<dbReference type="Gene3D" id="3.40.50.11550">
    <property type="match status" value="1"/>
</dbReference>
<dbReference type="SUPFAM" id="SSF159501">
    <property type="entry name" value="EreA/ChaN-like"/>
    <property type="match status" value="1"/>
</dbReference>
<dbReference type="AlphaFoldDB" id="E3BQJ9"/>
<dbReference type="CDD" id="cd14727">
    <property type="entry name" value="ChanN-like"/>
    <property type="match status" value="1"/>
</dbReference>
<dbReference type="OrthoDB" id="1680202at2"/>
<organism evidence="3 4">
    <name type="scientific">Vibrio caribbeanicus ATCC BAA-2122</name>
    <dbReference type="NCBI Taxonomy" id="796620"/>
    <lineage>
        <taxon>Bacteria</taxon>
        <taxon>Pseudomonadati</taxon>
        <taxon>Pseudomonadota</taxon>
        <taxon>Gammaproteobacteria</taxon>
        <taxon>Vibrionales</taxon>
        <taxon>Vibrionaceae</taxon>
        <taxon>Vibrio</taxon>
    </lineage>
</organism>
<protein>
    <submittedName>
        <fullName evidence="3">Uncharacterized iron-regulated protein</fullName>
    </submittedName>
</protein>
<evidence type="ECO:0000313" key="3">
    <source>
        <dbReference type="EMBL" id="EFP94673.1"/>
    </source>
</evidence>
<comment type="caution">
    <text evidence="3">The sequence shown here is derived from an EMBL/GenBank/DDBJ whole genome shotgun (WGS) entry which is preliminary data.</text>
</comment>
<dbReference type="PROSITE" id="PS51257">
    <property type="entry name" value="PROKAR_LIPOPROTEIN"/>
    <property type="match status" value="1"/>
</dbReference>
<evidence type="ECO:0000256" key="1">
    <source>
        <dbReference type="SAM" id="SignalP"/>
    </source>
</evidence>
<keyword evidence="4" id="KW-1185">Reference proteome</keyword>
<sequence>MFRLTLLPSIILLLSACSGNQARQVANLNNFYQYQIYSPNSEPITTDELAQNVQKADVILVGEWHTHSGIHRFQTELLQRLLRQNMTIALSMEQFSRDYQSVVDSYLKGEIGEQTLITQTDAWPNYPSDYRPLVELAKQHQSDIIAANAPKKIVRCIGQLGIDYLNTLTPTQRSFVAKSISTDSSPYKNVFMESMHHGDEEQTERQYAAQISWDETMAESIVNYLKKNPKSKVMHIAGSFHVQQGLGIKSSILKRNPTLNVVVITPQSINELSPKSGTDYQLAVLAPPVRYVKMENRMAAYHSIKKRNHQLECSAN</sequence>
<evidence type="ECO:0000259" key="2">
    <source>
        <dbReference type="Pfam" id="PF04187"/>
    </source>
</evidence>
<accession>E3BQJ9</accession>
<dbReference type="InterPro" id="IPR016773">
    <property type="entry name" value="Fe3_uptake_reg_CjrA_prd"/>
</dbReference>
<dbReference type="Proteomes" id="UP000002943">
    <property type="component" value="Unassembled WGS sequence"/>
</dbReference>
<dbReference type="EMBL" id="AEIU01000122">
    <property type="protein sequence ID" value="EFP94673.1"/>
    <property type="molecule type" value="Genomic_DNA"/>
</dbReference>
<dbReference type="InterPro" id="IPR007314">
    <property type="entry name" value="Cofac_haem-bd_dom"/>
</dbReference>
<gene>
    <name evidence="3" type="ORF">VIBC2010_16604</name>
</gene>
<evidence type="ECO:0000313" key="4">
    <source>
        <dbReference type="Proteomes" id="UP000002943"/>
    </source>
</evidence>
<feature type="domain" description="Haem-binding uptake Tiki superfamily ChaN" evidence="2">
    <location>
        <begin position="49"/>
        <end position="250"/>
    </location>
</feature>
<dbReference type="RefSeq" id="WP_009603486.1">
    <property type="nucleotide sequence ID" value="NZ_AEIU01000122.1"/>
</dbReference>
<proteinExistence type="predicted"/>